<organism evidence="7 8">
    <name type="scientific">Anopheles farauti</name>
    <dbReference type="NCBI Taxonomy" id="69004"/>
    <lineage>
        <taxon>Eukaryota</taxon>
        <taxon>Metazoa</taxon>
        <taxon>Ecdysozoa</taxon>
        <taxon>Arthropoda</taxon>
        <taxon>Hexapoda</taxon>
        <taxon>Insecta</taxon>
        <taxon>Pterygota</taxon>
        <taxon>Neoptera</taxon>
        <taxon>Endopterygota</taxon>
        <taxon>Diptera</taxon>
        <taxon>Nematocera</taxon>
        <taxon>Culicoidea</taxon>
        <taxon>Culicidae</taxon>
        <taxon>Anophelinae</taxon>
        <taxon>Anopheles</taxon>
    </lineage>
</organism>
<dbReference type="GO" id="GO:0005615">
    <property type="term" value="C:extracellular space"/>
    <property type="evidence" value="ECO:0007669"/>
    <property type="project" value="TreeGrafter"/>
</dbReference>
<name>A0A182Q2G8_9DIPT</name>
<comment type="similarity">
    <text evidence="2">Belongs to the PBP/GOBP family.</text>
</comment>
<protein>
    <submittedName>
        <fullName evidence="7">Uncharacterized protein</fullName>
    </submittedName>
</protein>
<keyword evidence="5" id="KW-1015">Disulfide bond</keyword>
<sequence length="141" mass="15943">MKYVITVGAILTALAAQLTTAVADIEALIESCNDSVQGMTEDHKARYRANEYPDDPVTHCFVRCIGMTLNLYDDKEGADLHANWERLGKTVDEAEFVAMRRACLDERNVEMIEDPCDRAYGAFQCLKEDYGMDRIPNETNR</sequence>
<evidence type="ECO:0000256" key="3">
    <source>
        <dbReference type="ARBA" id="ARBA00022525"/>
    </source>
</evidence>
<dbReference type="FunFam" id="1.10.238.20:FF:000003">
    <property type="entry name" value="AGAP010409-PA"/>
    <property type="match status" value="1"/>
</dbReference>
<dbReference type="Proteomes" id="UP000075886">
    <property type="component" value="Unassembled WGS sequence"/>
</dbReference>
<dbReference type="GO" id="GO:0007608">
    <property type="term" value="P:sensory perception of smell"/>
    <property type="evidence" value="ECO:0007669"/>
    <property type="project" value="TreeGrafter"/>
</dbReference>
<dbReference type="SMART" id="SM00708">
    <property type="entry name" value="PhBP"/>
    <property type="match status" value="1"/>
</dbReference>
<dbReference type="VEuPathDB" id="VectorBase:AFAF001771"/>
<dbReference type="PANTHER" id="PTHR11857:SF46">
    <property type="entry name" value="GENERAL ODORANT-BINDING PROTEIN 99A-RELATED"/>
    <property type="match status" value="1"/>
</dbReference>
<evidence type="ECO:0000313" key="8">
    <source>
        <dbReference type="Proteomes" id="UP000075886"/>
    </source>
</evidence>
<feature type="chain" id="PRO_5008132142" evidence="6">
    <location>
        <begin position="24"/>
        <end position="141"/>
    </location>
</feature>
<keyword evidence="4 6" id="KW-0732">Signal</keyword>
<evidence type="ECO:0000256" key="2">
    <source>
        <dbReference type="ARBA" id="ARBA00008098"/>
    </source>
</evidence>
<keyword evidence="8" id="KW-1185">Reference proteome</keyword>
<dbReference type="CDD" id="cd23992">
    <property type="entry name" value="PBP_GOBP"/>
    <property type="match status" value="1"/>
</dbReference>
<dbReference type="InterPro" id="IPR036728">
    <property type="entry name" value="PBP_GOBP_sf"/>
</dbReference>
<dbReference type="Pfam" id="PF01395">
    <property type="entry name" value="PBP_GOBP"/>
    <property type="match status" value="1"/>
</dbReference>
<dbReference type="GO" id="GO:0005549">
    <property type="term" value="F:odorant binding"/>
    <property type="evidence" value="ECO:0007669"/>
    <property type="project" value="InterPro"/>
</dbReference>
<evidence type="ECO:0000256" key="5">
    <source>
        <dbReference type="ARBA" id="ARBA00023157"/>
    </source>
</evidence>
<dbReference type="Gene3D" id="1.10.238.20">
    <property type="entry name" value="Pheromone/general odorant binding protein domain"/>
    <property type="match status" value="1"/>
</dbReference>
<reference evidence="8" key="1">
    <citation type="submission" date="2014-01" db="EMBL/GenBank/DDBJ databases">
        <title>The Genome Sequence of Anopheles farauti FAR1 (V2).</title>
        <authorList>
            <consortium name="The Broad Institute Genomics Platform"/>
            <person name="Neafsey D.E."/>
            <person name="Besansky N."/>
            <person name="Howell P."/>
            <person name="Walton C."/>
            <person name="Young S.K."/>
            <person name="Zeng Q."/>
            <person name="Gargeya S."/>
            <person name="Fitzgerald M."/>
            <person name="Haas B."/>
            <person name="Abouelleil A."/>
            <person name="Allen A.W."/>
            <person name="Alvarado L."/>
            <person name="Arachchi H.M."/>
            <person name="Berlin A.M."/>
            <person name="Chapman S.B."/>
            <person name="Gainer-Dewar J."/>
            <person name="Goldberg J."/>
            <person name="Griggs A."/>
            <person name="Gujja S."/>
            <person name="Hansen M."/>
            <person name="Howarth C."/>
            <person name="Imamovic A."/>
            <person name="Ireland A."/>
            <person name="Larimer J."/>
            <person name="McCowan C."/>
            <person name="Murphy C."/>
            <person name="Pearson M."/>
            <person name="Poon T.W."/>
            <person name="Priest M."/>
            <person name="Roberts A."/>
            <person name="Saif S."/>
            <person name="Shea T."/>
            <person name="Sisk P."/>
            <person name="Sykes S."/>
            <person name="Wortman J."/>
            <person name="Nusbaum C."/>
            <person name="Birren B."/>
        </authorList>
    </citation>
    <scope>NUCLEOTIDE SEQUENCE [LARGE SCALE GENOMIC DNA]</scope>
    <source>
        <strain evidence="8">FAR1</strain>
    </source>
</reference>
<dbReference type="EnsemblMetazoa" id="AFAF001771-RA">
    <property type="protein sequence ID" value="AFAF001771-PA"/>
    <property type="gene ID" value="AFAF001771"/>
</dbReference>
<feature type="signal peptide" evidence="6">
    <location>
        <begin position="1"/>
        <end position="23"/>
    </location>
</feature>
<dbReference type="PANTHER" id="PTHR11857">
    <property type="entry name" value="ODORANT BINDING PROTEIN-RELATED"/>
    <property type="match status" value="1"/>
</dbReference>
<evidence type="ECO:0000313" key="7">
    <source>
        <dbReference type="EnsemblMetazoa" id="AFAF001771-PA"/>
    </source>
</evidence>
<dbReference type="AlphaFoldDB" id="A0A182Q2G8"/>
<dbReference type="EMBL" id="AXCN02001759">
    <property type="status" value="NOT_ANNOTATED_CDS"/>
    <property type="molecule type" value="Genomic_DNA"/>
</dbReference>
<reference evidence="7" key="2">
    <citation type="submission" date="2020-05" db="UniProtKB">
        <authorList>
            <consortium name="EnsemblMetazoa"/>
        </authorList>
    </citation>
    <scope>IDENTIFICATION</scope>
    <source>
        <strain evidence="7">FAR1</strain>
    </source>
</reference>
<evidence type="ECO:0000256" key="4">
    <source>
        <dbReference type="ARBA" id="ARBA00022729"/>
    </source>
</evidence>
<dbReference type="STRING" id="69004.A0A182Q2G8"/>
<accession>A0A182Q2G8</accession>
<dbReference type="InterPro" id="IPR006170">
    <property type="entry name" value="PBP/GOBP"/>
</dbReference>
<proteinExistence type="inferred from homology"/>
<evidence type="ECO:0000256" key="1">
    <source>
        <dbReference type="ARBA" id="ARBA00004613"/>
    </source>
</evidence>
<evidence type="ECO:0000256" key="6">
    <source>
        <dbReference type="SAM" id="SignalP"/>
    </source>
</evidence>
<dbReference type="SUPFAM" id="SSF47565">
    <property type="entry name" value="Insect pheromone/odorant-binding proteins"/>
    <property type="match status" value="1"/>
</dbReference>
<comment type="subcellular location">
    <subcellularLocation>
        <location evidence="1">Secreted</location>
    </subcellularLocation>
</comment>
<keyword evidence="3" id="KW-0964">Secreted</keyword>